<dbReference type="Proteomes" id="UP000604825">
    <property type="component" value="Unassembled WGS sequence"/>
</dbReference>
<protein>
    <submittedName>
        <fullName evidence="1">Uncharacterized protein</fullName>
    </submittedName>
</protein>
<reference evidence="1" key="1">
    <citation type="submission" date="2020-10" db="EMBL/GenBank/DDBJ databases">
        <authorList>
            <person name="Han B."/>
            <person name="Lu T."/>
            <person name="Zhao Q."/>
            <person name="Huang X."/>
            <person name="Zhao Y."/>
        </authorList>
    </citation>
    <scope>NUCLEOTIDE SEQUENCE</scope>
</reference>
<gene>
    <name evidence="1" type="ORF">NCGR_LOCUS63186</name>
</gene>
<dbReference type="EMBL" id="CAJGYO010000019">
    <property type="protein sequence ID" value="CAD6339088.1"/>
    <property type="molecule type" value="Genomic_DNA"/>
</dbReference>
<dbReference type="AlphaFoldDB" id="A0A811SEU7"/>
<name>A0A811SEU7_9POAL</name>
<dbReference type="OrthoDB" id="680437at2759"/>
<keyword evidence="2" id="KW-1185">Reference proteome</keyword>
<proteinExistence type="predicted"/>
<accession>A0A811SEU7</accession>
<evidence type="ECO:0000313" key="1">
    <source>
        <dbReference type="EMBL" id="CAD6339088.1"/>
    </source>
</evidence>
<sequence length="98" mass="10849">MVRRASPFERPAIGGNASFDLLTSMDTSNGSRSVRHQTDRTLVLEQTCHTVHPDEFSMNYLLIGNTLDDNYHGGQPPSTLTHQIAAVGLVLYSFIMEV</sequence>
<organism evidence="1 2">
    <name type="scientific">Miscanthus lutarioriparius</name>
    <dbReference type="NCBI Taxonomy" id="422564"/>
    <lineage>
        <taxon>Eukaryota</taxon>
        <taxon>Viridiplantae</taxon>
        <taxon>Streptophyta</taxon>
        <taxon>Embryophyta</taxon>
        <taxon>Tracheophyta</taxon>
        <taxon>Spermatophyta</taxon>
        <taxon>Magnoliopsida</taxon>
        <taxon>Liliopsida</taxon>
        <taxon>Poales</taxon>
        <taxon>Poaceae</taxon>
        <taxon>PACMAD clade</taxon>
        <taxon>Panicoideae</taxon>
        <taxon>Andropogonodae</taxon>
        <taxon>Andropogoneae</taxon>
        <taxon>Saccharinae</taxon>
        <taxon>Miscanthus</taxon>
    </lineage>
</organism>
<evidence type="ECO:0000313" key="2">
    <source>
        <dbReference type="Proteomes" id="UP000604825"/>
    </source>
</evidence>
<comment type="caution">
    <text evidence="1">The sequence shown here is derived from an EMBL/GenBank/DDBJ whole genome shotgun (WGS) entry which is preliminary data.</text>
</comment>